<feature type="transmembrane region" description="Helical" evidence="6">
    <location>
        <begin position="217"/>
        <end position="237"/>
    </location>
</feature>
<accession>A0AAW9JWP2</accession>
<feature type="transmembrane region" description="Helical" evidence="6">
    <location>
        <begin position="169"/>
        <end position="189"/>
    </location>
</feature>
<feature type="transmembrane region" description="Helical" evidence="6">
    <location>
        <begin position="194"/>
        <end position="211"/>
    </location>
</feature>
<organism evidence="7 8">
    <name type="scientific">Carnobacterium maltaromaticum</name>
    <name type="common">Carnobacterium piscicola</name>
    <dbReference type="NCBI Taxonomy" id="2751"/>
    <lineage>
        <taxon>Bacteria</taxon>
        <taxon>Bacillati</taxon>
        <taxon>Bacillota</taxon>
        <taxon>Bacilli</taxon>
        <taxon>Lactobacillales</taxon>
        <taxon>Carnobacteriaceae</taxon>
        <taxon>Carnobacterium</taxon>
    </lineage>
</organism>
<dbReference type="GO" id="GO:0016020">
    <property type="term" value="C:membrane"/>
    <property type="evidence" value="ECO:0007669"/>
    <property type="project" value="UniProtKB-SubCell"/>
</dbReference>
<feature type="transmembrane region" description="Helical" evidence="6">
    <location>
        <begin position="51"/>
        <end position="71"/>
    </location>
</feature>
<dbReference type="PANTHER" id="PTHR33802:SF1">
    <property type="entry name" value="XK-RELATED PROTEIN"/>
    <property type="match status" value="1"/>
</dbReference>
<dbReference type="Gene3D" id="1.20.1260.100">
    <property type="entry name" value="TspO/MBR protein"/>
    <property type="match status" value="1"/>
</dbReference>
<evidence type="ECO:0000256" key="4">
    <source>
        <dbReference type="ARBA" id="ARBA00022989"/>
    </source>
</evidence>
<gene>
    <name evidence="7" type="ORF">RAK27_13710</name>
</gene>
<feature type="transmembrane region" description="Helical" evidence="6">
    <location>
        <begin position="12"/>
        <end position="31"/>
    </location>
</feature>
<evidence type="ECO:0000313" key="7">
    <source>
        <dbReference type="EMBL" id="MDZ5759714.1"/>
    </source>
</evidence>
<evidence type="ECO:0000256" key="5">
    <source>
        <dbReference type="ARBA" id="ARBA00023136"/>
    </source>
</evidence>
<proteinExistence type="inferred from homology"/>
<dbReference type="InterPro" id="IPR004307">
    <property type="entry name" value="TspO_MBR"/>
</dbReference>
<dbReference type="Pfam" id="PF03073">
    <property type="entry name" value="TspO_MBR"/>
    <property type="match status" value="1"/>
</dbReference>
<evidence type="ECO:0000256" key="1">
    <source>
        <dbReference type="ARBA" id="ARBA00004141"/>
    </source>
</evidence>
<keyword evidence="3 6" id="KW-0812">Transmembrane</keyword>
<comment type="subcellular location">
    <subcellularLocation>
        <location evidence="1">Membrane</location>
        <topology evidence="1">Multi-pass membrane protein</topology>
    </subcellularLocation>
</comment>
<dbReference type="InterPro" id="IPR038330">
    <property type="entry name" value="TspO/MBR-related_sf"/>
</dbReference>
<comment type="similarity">
    <text evidence="2">Belongs to the TspO/BZRP family.</text>
</comment>
<name>A0AAW9JWP2_CARML</name>
<evidence type="ECO:0000256" key="6">
    <source>
        <dbReference type="SAM" id="Phobius"/>
    </source>
</evidence>
<comment type="caution">
    <text evidence="7">The sequence shown here is derived from an EMBL/GenBank/DDBJ whole genome shotgun (WGS) entry which is preliminary data.</text>
</comment>
<keyword evidence="4 6" id="KW-1133">Transmembrane helix</keyword>
<sequence>MENKSRKFSLQVIMYLSFFAMVAVNALANILPFNGMNTGEISNLYNVLFTPAGYVFSIWGVIYIAVFIWLVNLSLNKEPIRKISASLFILSCLLNGSWIFFWHYQFVGTSVFVITALFVTLLLLYLYERGQKGLVWPFSIYLGWVTVATLANISYYLVAEQQISMSSQAVSASLFLLLGLAVGALMLWIYQDRIFNLVFIWAYLGIFFRDYDSSRLVSLIALFSGIGLILLIGISFLKRGKNLSKIK</sequence>
<evidence type="ECO:0000313" key="8">
    <source>
        <dbReference type="Proteomes" id="UP001290462"/>
    </source>
</evidence>
<dbReference type="AlphaFoldDB" id="A0AAW9JWP2"/>
<evidence type="ECO:0000256" key="3">
    <source>
        <dbReference type="ARBA" id="ARBA00022692"/>
    </source>
</evidence>
<dbReference type="EMBL" id="JAVBVO010000003">
    <property type="protein sequence ID" value="MDZ5759714.1"/>
    <property type="molecule type" value="Genomic_DNA"/>
</dbReference>
<feature type="transmembrane region" description="Helical" evidence="6">
    <location>
        <begin position="83"/>
        <end position="101"/>
    </location>
</feature>
<dbReference type="PANTHER" id="PTHR33802">
    <property type="entry name" value="SI:CH211-161H7.5-RELATED"/>
    <property type="match status" value="1"/>
</dbReference>
<reference evidence="7" key="1">
    <citation type="submission" date="2023-08" db="EMBL/GenBank/DDBJ databases">
        <title>Genomic characterization of piscicolin 126 produced by Carnobacterium maltaromaticum CM22 strain isolated from salmon (Salmo salar).</title>
        <authorList>
            <person name="Gonzalez-Gragera E."/>
            <person name="Garcia-Lopez J.D."/>
            <person name="Teso-Perez C."/>
            <person name="Gimenez-Hernandez I."/>
            <person name="Peralta-Sanchez J.M."/>
            <person name="Valdivia E."/>
            <person name="Montalban-Lopez M."/>
            <person name="Martin-Platero A.M."/>
            <person name="Banos A."/>
            <person name="Martinez-Bueno M."/>
        </authorList>
    </citation>
    <scope>NUCLEOTIDE SEQUENCE</scope>
    <source>
        <strain evidence="7">CM22</strain>
    </source>
</reference>
<keyword evidence="5 6" id="KW-0472">Membrane</keyword>
<feature type="transmembrane region" description="Helical" evidence="6">
    <location>
        <begin position="107"/>
        <end position="127"/>
    </location>
</feature>
<evidence type="ECO:0000256" key="2">
    <source>
        <dbReference type="ARBA" id="ARBA00007524"/>
    </source>
</evidence>
<dbReference type="RefSeq" id="WP_322809367.1">
    <property type="nucleotide sequence ID" value="NZ_JAVBVO010000003.1"/>
</dbReference>
<dbReference type="Proteomes" id="UP001290462">
    <property type="component" value="Unassembled WGS sequence"/>
</dbReference>
<feature type="transmembrane region" description="Helical" evidence="6">
    <location>
        <begin position="134"/>
        <end position="157"/>
    </location>
</feature>
<protein>
    <submittedName>
        <fullName evidence="7">TspO/MBR family protein</fullName>
    </submittedName>
</protein>